<evidence type="ECO:0000256" key="1">
    <source>
        <dbReference type="ARBA" id="ARBA00000085"/>
    </source>
</evidence>
<evidence type="ECO:0000256" key="11">
    <source>
        <dbReference type="ARBA" id="ARBA00022989"/>
    </source>
</evidence>
<dbReference type="InterPro" id="IPR011623">
    <property type="entry name" value="7TMR_DISM_rcpt_extracell_dom1"/>
</dbReference>
<comment type="subunit">
    <text evidence="14">At low DSF concentrations, interacts with RpfF.</text>
</comment>
<dbReference type="SUPFAM" id="SSF47226">
    <property type="entry name" value="Histidine-containing phosphotransfer domain, HPT domain"/>
    <property type="match status" value="1"/>
</dbReference>
<evidence type="ECO:0000313" key="24">
    <source>
        <dbReference type="Proteomes" id="UP000198870"/>
    </source>
</evidence>
<feature type="domain" description="Response regulatory" evidence="21">
    <location>
        <begin position="817"/>
        <end position="936"/>
    </location>
</feature>
<dbReference type="SMART" id="SM00448">
    <property type="entry name" value="REC"/>
    <property type="match status" value="2"/>
</dbReference>
<evidence type="ECO:0000256" key="18">
    <source>
        <dbReference type="SAM" id="Coils"/>
    </source>
</evidence>
<organism evidence="23 24">
    <name type="scientific">Desulfoluna spongiiphila</name>
    <dbReference type="NCBI Taxonomy" id="419481"/>
    <lineage>
        <taxon>Bacteria</taxon>
        <taxon>Pseudomonadati</taxon>
        <taxon>Thermodesulfobacteriota</taxon>
        <taxon>Desulfobacteria</taxon>
        <taxon>Desulfobacterales</taxon>
        <taxon>Desulfolunaceae</taxon>
        <taxon>Desulfoluna</taxon>
    </lineage>
</organism>
<dbReference type="InterPro" id="IPR011622">
    <property type="entry name" value="7TMR_DISM_rcpt_extracell_dom2"/>
</dbReference>
<evidence type="ECO:0000256" key="19">
    <source>
        <dbReference type="SAM" id="Phobius"/>
    </source>
</evidence>
<feature type="transmembrane region" description="Helical" evidence="19">
    <location>
        <begin position="293"/>
        <end position="311"/>
    </location>
</feature>
<evidence type="ECO:0000256" key="7">
    <source>
        <dbReference type="ARBA" id="ARBA00022692"/>
    </source>
</evidence>
<dbReference type="InterPro" id="IPR036097">
    <property type="entry name" value="HisK_dim/P_sf"/>
</dbReference>
<accession>A0A1G5JM45</accession>
<dbReference type="InterPro" id="IPR004358">
    <property type="entry name" value="Sig_transdc_His_kin-like_C"/>
</dbReference>
<dbReference type="InterPro" id="IPR001789">
    <property type="entry name" value="Sig_transdc_resp-reg_receiver"/>
</dbReference>
<dbReference type="InterPro" id="IPR000014">
    <property type="entry name" value="PAS"/>
</dbReference>
<feature type="transmembrane region" description="Helical" evidence="19">
    <location>
        <begin position="263"/>
        <end position="281"/>
    </location>
</feature>
<dbReference type="PANTHER" id="PTHR45339:SF1">
    <property type="entry name" value="HYBRID SIGNAL TRANSDUCTION HISTIDINE KINASE J"/>
    <property type="match status" value="1"/>
</dbReference>
<keyword evidence="7 19" id="KW-0812">Transmembrane</keyword>
<evidence type="ECO:0000313" key="23">
    <source>
        <dbReference type="EMBL" id="SCY88960.1"/>
    </source>
</evidence>
<dbReference type="PROSITE" id="PS50110">
    <property type="entry name" value="RESPONSE_REGULATORY"/>
    <property type="match status" value="2"/>
</dbReference>
<reference evidence="23 24" key="1">
    <citation type="submission" date="2016-10" db="EMBL/GenBank/DDBJ databases">
        <authorList>
            <person name="de Groot N.N."/>
        </authorList>
    </citation>
    <scope>NUCLEOTIDE SEQUENCE [LARGE SCALE GENOMIC DNA]</scope>
    <source>
        <strain evidence="23 24">AA1</strain>
    </source>
</reference>
<dbReference type="InterPro" id="IPR035965">
    <property type="entry name" value="PAS-like_dom_sf"/>
</dbReference>
<dbReference type="FunFam" id="3.30.565.10:FF:000010">
    <property type="entry name" value="Sensor histidine kinase RcsC"/>
    <property type="match status" value="1"/>
</dbReference>
<dbReference type="SMART" id="SM00387">
    <property type="entry name" value="HATPase_c"/>
    <property type="match status" value="1"/>
</dbReference>
<evidence type="ECO:0000259" key="20">
    <source>
        <dbReference type="PROSITE" id="PS50109"/>
    </source>
</evidence>
<dbReference type="Pfam" id="PF01627">
    <property type="entry name" value="Hpt"/>
    <property type="match status" value="1"/>
</dbReference>
<dbReference type="FunFam" id="1.10.287.130:FF:000002">
    <property type="entry name" value="Two-component osmosensing histidine kinase"/>
    <property type="match status" value="1"/>
</dbReference>
<dbReference type="PROSITE" id="PS50894">
    <property type="entry name" value="HPT"/>
    <property type="match status" value="1"/>
</dbReference>
<evidence type="ECO:0000256" key="14">
    <source>
        <dbReference type="ARBA" id="ARBA00064003"/>
    </source>
</evidence>
<comment type="catalytic activity">
    <reaction evidence="1">
        <text>ATP + protein L-histidine = ADP + protein N-phospho-L-histidine.</text>
        <dbReference type="EC" id="2.7.13.3"/>
    </reaction>
</comment>
<dbReference type="CDD" id="cd00082">
    <property type="entry name" value="HisKA"/>
    <property type="match status" value="1"/>
</dbReference>
<feature type="coiled-coil region" evidence="18">
    <location>
        <begin position="519"/>
        <end position="550"/>
    </location>
</feature>
<keyword evidence="8" id="KW-0547">Nucleotide-binding</keyword>
<name>A0A1G5JM45_9BACT</name>
<feature type="domain" description="HPt" evidence="22">
    <location>
        <begin position="1105"/>
        <end position="1198"/>
    </location>
</feature>
<feature type="transmembrane region" description="Helical" evidence="19">
    <location>
        <begin position="317"/>
        <end position="339"/>
    </location>
</feature>
<protein>
    <recommendedName>
        <fullName evidence="15">Sensory/regulatory protein RpfC</fullName>
        <ecNumber evidence="3">2.7.13.3</ecNumber>
    </recommendedName>
</protein>
<dbReference type="Gene3D" id="1.20.120.160">
    <property type="entry name" value="HPT domain"/>
    <property type="match status" value="1"/>
</dbReference>
<dbReference type="CDD" id="cd16922">
    <property type="entry name" value="HATPase_EvgS-ArcB-TorS-like"/>
    <property type="match status" value="1"/>
</dbReference>
<dbReference type="Pfam" id="PF02518">
    <property type="entry name" value="HATPase_c"/>
    <property type="match status" value="1"/>
</dbReference>
<keyword evidence="4" id="KW-1003">Cell membrane</keyword>
<evidence type="ECO:0000256" key="13">
    <source>
        <dbReference type="ARBA" id="ARBA00023136"/>
    </source>
</evidence>
<dbReference type="Gene3D" id="2.60.40.2380">
    <property type="match status" value="1"/>
</dbReference>
<evidence type="ECO:0000256" key="4">
    <source>
        <dbReference type="ARBA" id="ARBA00022475"/>
    </source>
</evidence>
<feature type="transmembrane region" description="Helical" evidence="19">
    <location>
        <begin position="200"/>
        <end position="219"/>
    </location>
</feature>
<dbReference type="Pfam" id="PF07695">
    <property type="entry name" value="7TMR-DISM_7TM"/>
    <property type="match status" value="1"/>
</dbReference>
<dbReference type="CDD" id="cd17546">
    <property type="entry name" value="REC_hyHK_CKI1_RcsC-like"/>
    <property type="match status" value="1"/>
</dbReference>
<dbReference type="SUPFAM" id="SSF47384">
    <property type="entry name" value="Homodimeric domain of signal transducing histidine kinase"/>
    <property type="match status" value="1"/>
</dbReference>
<dbReference type="Pfam" id="PF13188">
    <property type="entry name" value="PAS_8"/>
    <property type="match status" value="1"/>
</dbReference>
<evidence type="ECO:0000256" key="2">
    <source>
        <dbReference type="ARBA" id="ARBA00004651"/>
    </source>
</evidence>
<evidence type="ECO:0000256" key="12">
    <source>
        <dbReference type="ARBA" id="ARBA00023012"/>
    </source>
</evidence>
<keyword evidence="11 19" id="KW-1133">Transmembrane helix</keyword>
<keyword evidence="9" id="KW-0418">Kinase</keyword>
<evidence type="ECO:0000256" key="8">
    <source>
        <dbReference type="ARBA" id="ARBA00022741"/>
    </source>
</evidence>
<feature type="modified residue" description="4-aspartylphosphate" evidence="17">
    <location>
        <position position="1008"/>
    </location>
</feature>
<evidence type="ECO:0000256" key="6">
    <source>
        <dbReference type="ARBA" id="ARBA00022679"/>
    </source>
</evidence>
<dbReference type="Gene3D" id="3.30.450.20">
    <property type="entry name" value="PAS domain"/>
    <property type="match status" value="1"/>
</dbReference>
<dbReference type="PRINTS" id="PR00344">
    <property type="entry name" value="BCTRLSENSOR"/>
</dbReference>
<dbReference type="SUPFAM" id="SSF55785">
    <property type="entry name" value="PYP-like sensor domain (PAS domain)"/>
    <property type="match status" value="1"/>
</dbReference>
<dbReference type="Pfam" id="PF00072">
    <property type="entry name" value="Response_reg"/>
    <property type="match status" value="2"/>
</dbReference>
<dbReference type="GO" id="GO:0000155">
    <property type="term" value="F:phosphorelay sensor kinase activity"/>
    <property type="evidence" value="ECO:0007669"/>
    <property type="project" value="InterPro"/>
</dbReference>
<evidence type="ECO:0000256" key="5">
    <source>
        <dbReference type="ARBA" id="ARBA00022553"/>
    </source>
</evidence>
<dbReference type="InterPro" id="IPR036890">
    <property type="entry name" value="HATPase_C_sf"/>
</dbReference>
<evidence type="ECO:0000259" key="22">
    <source>
        <dbReference type="PROSITE" id="PS50894"/>
    </source>
</evidence>
<dbReference type="STRING" id="419481.SAMN05216233_13323"/>
<proteinExistence type="predicted"/>
<evidence type="ECO:0000256" key="10">
    <source>
        <dbReference type="ARBA" id="ARBA00022840"/>
    </source>
</evidence>
<dbReference type="OrthoDB" id="5468627at2"/>
<dbReference type="PANTHER" id="PTHR45339">
    <property type="entry name" value="HYBRID SIGNAL TRANSDUCTION HISTIDINE KINASE J"/>
    <property type="match status" value="1"/>
</dbReference>
<dbReference type="EC" id="2.7.13.3" evidence="3"/>
<keyword evidence="10" id="KW-0067">ATP-binding</keyword>
<dbReference type="SUPFAM" id="SSF52172">
    <property type="entry name" value="CheY-like"/>
    <property type="match status" value="2"/>
</dbReference>
<evidence type="ECO:0000256" key="17">
    <source>
        <dbReference type="PROSITE-ProRule" id="PRU00169"/>
    </source>
</evidence>
<dbReference type="NCBIfam" id="TIGR00229">
    <property type="entry name" value="sensory_box"/>
    <property type="match status" value="1"/>
</dbReference>
<dbReference type="CDD" id="cd00130">
    <property type="entry name" value="PAS"/>
    <property type="match status" value="1"/>
</dbReference>
<keyword evidence="24" id="KW-1185">Reference proteome</keyword>
<evidence type="ECO:0000256" key="9">
    <source>
        <dbReference type="ARBA" id="ARBA00022777"/>
    </source>
</evidence>
<feature type="domain" description="Response regulatory" evidence="21">
    <location>
        <begin position="959"/>
        <end position="1075"/>
    </location>
</feature>
<dbReference type="EMBL" id="FMUX01000033">
    <property type="protein sequence ID" value="SCY88960.1"/>
    <property type="molecule type" value="Genomic_DNA"/>
</dbReference>
<keyword evidence="12" id="KW-0902">Two-component regulatory system</keyword>
<dbReference type="GO" id="GO:0005524">
    <property type="term" value="F:ATP binding"/>
    <property type="evidence" value="ECO:0007669"/>
    <property type="project" value="UniProtKB-KW"/>
</dbReference>
<dbReference type="Gene3D" id="1.10.287.130">
    <property type="match status" value="1"/>
</dbReference>
<dbReference type="SMART" id="SM00388">
    <property type="entry name" value="HisKA"/>
    <property type="match status" value="1"/>
</dbReference>
<dbReference type="Proteomes" id="UP000198870">
    <property type="component" value="Unassembled WGS sequence"/>
</dbReference>
<keyword evidence="13 19" id="KW-0472">Membrane</keyword>
<comment type="subcellular location">
    <subcellularLocation>
        <location evidence="2">Cell membrane</location>
        <topology evidence="2">Multi-pass membrane protein</topology>
    </subcellularLocation>
</comment>
<dbReference type="InterPro" id="IPR011006">
    <property type="entry name" value="CheY-like_superfamily"/>
</dbReference>
<keyword evidence="18" id="KW-0175">Coiled coil</keyword>
<feature type="transmembrane region" description="Helical" evidence="19">
    <location>
        <begin position="348"/>
        <end position="370"/>
    </location>
</feature>
<evidence type="ECO:0000259" key="21">
    <source>
        <dbReference type="PROSITE" id="PS50110"/>
    </source>
</evidence>
<dbReference type="InterPro" id="IPR003594">
    <property type="entry name" value="HATPase_dom"/>
</dbReference>
<feature type="transmembrane region" description="Helical" evidence="19">
    <location>
        <begin position="226"/>
        <end position="251"/>
    </location>
</feature>
<gene>
    <name evidence="23" type="ORF">SAMN05216233_13323</name>
</gene>
<dbReference type="InterPro" id="IPR008207">
    <property type="entry name" value="Sig_transdc_His_kin_Hpt_dom"/>
</dbReference>
<dbReference type="SMART" id="SM00091">
    <property type="entry name" value="PAS"/>
    <property type="match status" value="1"/>
</dbReference>
<dbReference type="CDD" id="cd00156">
    <property type="entry name" value="REC"/>
    <property type="match status" value="1"/>
</dbReference>
<dbReference type="Pfam" id="PF00512">
    <property type="entry name" value="HisKA"/>
    <property type="match status" value="1"/>
</dbReference>
<keyword evidence="5 17" id="KW-0597">Phosphoprotein</keyword>
<dbReference type="InterPro" id="IPR003661">
    <property type="entry name" value="HisK_dim/P_dom"/>
</dbReference>
<feature type="modified residue" description="Phosphohistidine" evidence="16">
    <location>
        <position position="1144"/>
    </location>
</feature>
<feature type="domain" description="Histidine kinase" evidence="20">
    <location>
        <begin position="578"/>
        <end position="799"/>
    </location>
</feature>
<dbReference type="RefSeq" id="WP_092215694.1">
    <property type="nucleotide sequence ID" value="NZ_FMUX01000033.1"/>
</dbReference>
<feature type="modified residue" description="4-aspartylphosphate" evidence="17">
    <location>
        <position position="869"/>
    </location>
</feature>
<evidence type="ECO:0000256" key="16">
    <source>
        <dbReference type="PROSITE-ProRule" id="PRU00110"/>
    </source>
</evidence>
<dbReference type="Gene3D" id="3.30.565.10">
    <property type="entry name" value="Histidine kinase-like ATPase, C-terminal domain"/>
    <property type="match status" value="1"/>
</dbReference>
<evidence type="ECO:0000256" key="3">
    <source>
        <dbReference type="ARBA" id="ARBA00012438"/>
    </source>
</evidence>
<dbReference type="Gene3D" id="3.40.50.2300">
    <property type="match status" value="2"/>
</dbReference>
<dbReference type="Pfam" id="PF07696">
    <property type="entry name" value="7TMR-DISMED2"/>
    <property type="match status" value="1"/>
</dbReference>
<dbReference type="GO" id="GO:0005886">
    <property type="term" value="C:plasma membrane"/>
    <property type="evidence" value="ECO:0007669"/>
    <property type="project" value="UniProtKB-SubCell"/>
</dbReference>
<evidence type="ECO:0000256" key="15">
    <source>
        <dbReference type="ARBA" id="ARBA00068150"/>
    </source>
</evidence>
<keyword evidence="6" id="KW-0808">Transferase</keyword>
<dbReference type="PROSITE" id="PS50109">
    <property type="entry name" value="HIS_KIN"/>
    <property type="match status" value="1"/>
</dbReference>
<sequence>MTTAREPFHRLFRFRSASQVLLAAALLMLLWPHGARATALDVTRLKAGISPGPSLLWYADAEGTLTVTEAARGQTPFAPLETLKYSFGFMEYPLWGRLTLANRGTAPVTSVVAINYPPLDEVIFYHPGPAGFRKQVSGDTHPFAERPLAHPAIAFPVTLPPGETTVFLRITTRGAMTLPVTVWSADAFARASLAGMPLAWLFYGIMLAMALHNLFAFLATRQRTRLYLLLFTLAMTLHSMVHAGHAFQFLWPESPEWANVANPLLLSAATFFALLFSRGFLGTRALCPDLDRLVKGGLLLCLGLTACAPIMDYHIISQWVTVAGITTIVVMLTGGLVMYRKGVRTARFYLVAWVFFLAGCALSLGGLYGVVPLTPVSRWGVEMGYGLLILLLTLGMRDKLRNLEAEHNEAVKALQESEETYRSLVDNANDGIVVEVDGEISYANAAIMTMCGYEGEAFYALPVSDFFIDTDKGRDVPGQYEARIRHRQGAGIDVIISETAIAMGGRRATLAIVTDITRHKQAEEKISQQNEELTAHRNRLEELVAERTAQLEKAIGSSELAVEEAKEAAITKSTFLANMSHEIRTPMNAIIGMSDLVMRTDLTPRQREYLGIIRSSSRSLLQIINDILDFSKMDAGKLRFEEIPFRLAEVVEAVTDLFIESCVRKEIELVVDIDPEVPDELLGDPLRFRQVLANLLSNAFKFTETGEIAITATCVRRDEQHVELFVAVRDTGIGVDPNRSDRLFEVFSQADGSTTRKYGGTGLGLAICRNIVERMGGAIWVEQVHGGGSRFCFTARTRFMDRDMPPALIPDEMRRGAVLLVEDNAATRTVLTRTLTGFGFTVVEARSGEEALKHFRKGSYPPLSLAVIDLQLPGINGIDTATDLSRSGGAGSPRVILTGPFGREEEVVRARRSGFAHFLIKPVKPSALFDAVMEIFGAPRAVAKPKTPSATLSDLRGLSVLLVEDNPVNQMVARELLKGWGIAVTTATNGLEAVKHVETHAFDLVLMDLQMPIMDGLEATAMIRDNLAMPELPIIAMTAHAMQGDKERCLHAGMDDYVSKPIHRERLFEVIARHTVGGTFPDEAEAPHAGGCVLDFDAGVERLGSVTLYDRVLLRFRSEYQGFPGKLTALLAASDLAAVRMEAHALKGVAANIAADILSAEAAAMEETAAREDLSSVRELGPALTKALSHVLSAIETLGRPPSPTDEKAPPSEGDHDKMVARLRADLAEADPVGSSETVDELIRFLQGEKETEALTAMREIADLIDAYDFDGAETRLALLTG</sequence>
<dbReference type="InterPro" id="IPR005467">
    <property type="entry name" value="His_kinase_dom"/>
</dbReference>
<dbReference type="SUPFAM" id="SSF55874">
    <property type="entry name" value="ATPase domain of HSP90 chaperone/DNA topoisomerase II/histidine kinase"/>
    <property type="match status" value="1"/>
</dbReference>
<dbReference type="InterPro" id="IPR036641">
    <property type="entry name" value="HPT_dom_sf"/>
</dbReference>